<evidence type="ECO:0000256" key="1">
    <source>
        <dbReference type="PROSITE-ProRule" id="PRU00285"/>
    </source>
</evidence>
<dbReference type="InterPro" id="IPR002068">
    <property type="entry name" value="A-crystallin/Hsp20_dom"/>
</dbReference>
<dbReference type="SUPFAM" id="SSF49764">
    <property type="entry name" value="HSP20-like chaperones"/>
    <property type="match status" value="1"/>
</dbReference>
<dbReference type="EMBL" id="FNFM01000012">
    <property type="protein sequence ID" value="SDK75652.1"/>
    <property type="molecule type" value="Genomic_DNA"/>
</dbReference>
<name>A0A1G9EHN2_ACTMZ</name>
<protein>
    <submittedName>
        <fullName evidence="5">HSP20 family protein</fullName>
    </submittedName>
</protein>
<dbReference type="Proteomes" id="UP000199213">
    <property type="component" value="Unassembled WGS sequence"/>
</dbReference>
<evidence type="ECO:0000259" key="4">
    <source>
        <dbReference type="PROSITE" id="PS01031"/>
    </source>
</evidence>
<evidence type="ECO:0000313" key="6">
    <source>
        <dbReference type="Proteomes" id="UP000199213"/>
    </source>
</evidence>
<dbReference type="InterPro" id="IPR031107">
    <property type="entry name" value="Small_HSP"/>
</dbReference>
<feature type="domain" description="SHSP" evidence="4">
    <location>
        <begin position="22"/>
        <end position="133"/>
    </location>
</feature>
<dbReference type="InterPro" id="IPR008978">
    <property type="entry name" value="HSP20-like_chaperone"/>
</dbReference>
<gene>
    <name evidence="5" type="ORF">SAMN04487820_11260</name>
</gene>
<dbReference type="Pfam" id="PF00011">
    <property type="entry name" value="HSP20"/>
    <property type="match status" value="1"/>
</dbReference>
<dbReference type="OrthoDB" id="5242916at2"/>
<accession>A0A1G9EHN2</accession>
<evidence type="ECO:0000256" key="2">
    <source>
        <dbReference type="RuleBase" id="RU003616"/>
    </source>
</evidence>
<sequence length="159" mass="17747">MTLMRFDPFRDMDRLAEQLAAASRSPRAMPLEAYRHGDQFMIHLDLPGVDPADVELTVERNVLSISAKRGTARRESDELLVDERPQGTFSRQLFLGENLDLGKLTANYEGGVLTLTVPVAEESKPRQVPIASGEQVPQQLSSENVRDERVAEREETANA</sequence>
<reference evidence="6" key="1">
    <citation type="submission" date="2016-10" db="EMBL/GenBank/DDBJ databases">
        <authorList>
            <person name="Varghese N."/>
            <person name="Submissions S."/>
        </authorList>
    </citation>
    <scope>NUCLEOTIDE SEQUENCE [LARGE SCALE GENOMIC DNA]</scope>
    <source>
        <strain evidence="6">DSM 45460</strain>
    </source>
</reference>
<feature type="region of interest" description="Disordered" evidence="3">
    <location>
        <begin position="125"/>
        <end position="159"/>
    </location>
</feature>
<dbReference type="Gene3D" id="2.60.40.790">
    <property type="match status" value="1"/>
</dbReference>
<feature type="compositionally biased region" description="Basic and acidic residues" evidence="3">
    <location>
        <begin position="144"/>
        <end position="159"/>
    </location>
</feature>
<dbReference type="CDD" id="cd06464">
    <property type="entry name" value="ACD_sHsps-like"/>
    <property type="match status" value="1"/>
</dbReference>
<comment type="similarity">
    <text evidence="1 2">Belongs to the small heat shock protein (HSP20) family.</text>
</comment>
<proteinExistence type="inferred from homology"/>
<dbReference type="PANTHER" id="PTHR11527">
    <property type="entry name" value="HEAT-SHOCK PROTEIN 20 FAMILY MEMBER"/>
    <property type="match status" value="1"/>
</dbReference>
<organism evidence="5 6">
    <name type="scientific">Actinopolyspora mzabensis</name>
    <dbReference type="NCBI Taxonomy" id="995066"/>
    <lineage>
        <taxon>Bacteria</taxon>
        <taxon>Bacillati</taxon>
        <taxon>Actinomycetota</taxon>
        <taxon>Actinomycetes</taxon>
        <taxon>Actinopolysporales</taxon>
        <taxon>Actinopolysporaceae</taxon>
        <taxon>Actinopolyspora</taxon>
    </lineage>
</organism>
<keyword evidence="6" id="KW-1185">Reference proteome</keyword>
<evidence type="ECO:0000313" key="5">
    <source>
        <dbReference type="EMBL" id="SDK75652.1"/>
    </source>
</evidence>
<evidence type="ECO:0000256" key="3">
    <source>
        <dbReference type="SAM" id="MobiDB-lite"/>
    </source>
</evidence>
<dbReference type="AlphaFoldDB" id="A0A1G9EHN2"/>
<dbReference type="PROSITE" id="PS01031">
    <property type="entry name" value="SHSP"/>
    <property type="match status" value="1"/>
</dbReference>